<dbReference type="Proteomes" id="UP000194999">
    <property type="component" value="Unassembled WGS sequence"/>
</dbReference>
<protein>
    <submittedName>
        <fullName evidence="1">Uncharacterized protein</fullName>
    </submittedName>
</protein>
<evidence type="ECO:0000313" key="2">
    <source>
        <dbReference type="Proteomes" id="UP000194999"/>
    </source>
</evidence>
<gene>
    <name evidence="1" type="ORF">HK15_07500</name>
</gene>
<sequence>MLQSRKNRALKGQGIFCASAEKPKGVLRLCAAYGANWRFWLVGWGLRLAGCVSGGRCFVPVCKDYGILRVKLFQF</sequence>
<evidence type="ECO:0000313" key="1">
    <source>
        <dbReference type="EMBL" id="OUJ01698.1"/>
    </source>
</evidence>
<dbReference type="AlphaFoldDB" id="A0A252BBF5"/>
<organism evidence="1 2">
    <name type="scientific">Acetobacter orientalis</name>
    <dbReference type="NCBI Taxonomy" id="146474"/>
    <lineage>
        <taxon>Bacteria</taxon>
        <taxon>Pseudomonadati</taxon>
        <taxon>Pseudomonadota</taxon>
        <taxon>Alphaproteobacteria</taxon>
        <taxon>Acetobacterales</taxon>
        <taxon>Acetobacteraceae</taxon>
        <taxon>Acetobacter</taxon>
    </lineage>
</organism>
<reference evidence="1 2" key="1">
    <citation type="submission" date="2014-06" db="EMBL/GenBank/DDBJ databases">
        <authorList>
            <person name="Ju J."/>
            <person name="Zhang J."/>
        </authorList>
    </citation>
    <scope>NUCLEOTIDE SEQUENCE [LARGE SCALE GENOMIC DNA]</scope>
    <source>
        <strain evidence="1">DmW_048</strain>
    </source>
</reference>
<proteinExistence type="predicted"/>
<comment type="caution">
    <text evidence="1">The sequence shown here is derived from an EMBL/GenBank/DDBJ whole genome shotgun (WGS) entry which is preliminary data.</text>
</comment>
<name>A0A252BBF5_9PROT</name>
<dbReference type="EMBL" id="JOOY01000040">
    <property type="protein sequence ID" value="OUJ01698.1"/>
    <property type="molecule type" value="Genomic_DNA"/>
</dbReference>
<accession>A0A252BBF5</accession>